<gene>
    <name evidence="6" type="ORF">JOH49_006832</name>
</gene>
<evidence type="ECO:0000256" key="4">
    <source>
        <dbReference type="SAM" id="MobiDB-lite"/>
    </source>
</evidence>
<evidence type="ECO:0000259" key="5">
    <source>
        <dbReference type="PROSITE" id="PS50600"/>
    </source>
</evidence>
<evidence type="ECO:0000256" key="2">
    <source>
        <dbReference type="ARBA" id="ARBA00022801"/>
    </source>
</evidence>
<dbReference type="Pfam" id="PF02902">
    <property type="entry name" value="Peptidase_C48"/>
    <property type="match status" value="1"/>
</dbReference>
<dbReference type="InterPro" id="IPR003653">
    <property type="entry name" value="Peptidase_C48_C"/>
</dbReference>
<feature type="compositionally biased region" description="Low complexity" evidence="4">
    <location>
        <begin position="602"/>
        <end position="614"/>
    </location>
</feature>
<sequence>MDFPSTKSVHEQSDSTGPQESSPAAPSAAAATFERQLSEIANSDGGGGAMPAASALQSAQSTWVLIGRQGKHLLYSEDARLISGLEKALIGNPTHRNAGDYLTSLRSFGGWLFANNKTSIVARLNDPSLTHDAREFEKRRPSNILAALNHLRTFQSTGGVTVTARTELNPHPQDADLINEYKKETATSTGRMYATALRSFGHYLRENNKKGIATRLSGGALDEDVNSYKKGAGADSRIGAALAQLRKSQAGAKAMEPERHFDPKDAALMESMQVGDAAAQHSASQQAGSWSEELNHLRTFQSTGGVTVTARTELNPHPQDADLINEYKKETATSTGRMYATALRSFGHYLRENNKKGIATRLSGGALDEDVNSYKKGAGADSRIGAALAQLRKSQAGAKAMEPERHFDPKDAALMESMQVGDAAAQHSASQQAGSWSEELNHLRTFQSTGGVTVTARTELNPHPQDADLINEYKKETATSTGRMYATALRSFGHYLRENNKKGIATRLSGGALDEDINSYKKGAGADSRIGAALAQLRKSQAGANAMELERHIDPKDAALMESMQVGDAAAQHSASQQAGSWPEEFLPAEGHDQDLGRMDEPGPSSSAPQPAQSTGILRGRRKPLYSEDAPLISGLEEALRSGNAAERTAKDLVGPLRAFGRWLLANNKTSIVDRLEKESLTDDAREFIEKGKGSRLLIRSIGLLRTFQSTGGVTVTATTELNPYLQDAALIIEYQNEAATSTGGVYATALRSFGHHLRENNKKGIATRLSGGALDEDVEAYKKDFGGIRTIDAALGQLRKSQAGAKAMERERYISPGPDPEGAALMEPRRAGDAAAQHSSQEVGSWPEKLLPAERHEQDLVLGLMDEPGPSSSLEPVARHDQASDPGDSIRPLNWRRDGQQFSEEPMAALARSNLPPSEEILINDEQDAAELRPAKRPRTLDNPQGLAIERLLSEIAATPAPTHQQGASPWHAQPMMQASGHEDATAPHAAATYVAGAAAQHSAPQGAVSRPLVLPEGYDRDLRLMGKDGPSWPEVPPGQAQDIVQAGRQQPAWSASTWSPQMPLDFDWSMWPTLEAAPAPAARARSGTYGGLESLVHLDAPTPSELRDDAHFAAAPFARARSDAYRGFPLVDLTAPTPSESRDDANSVRPFPSTSANAQIGALDPTVSSHGHGLVLDDTEWLGDQHIDRDYGLQEQDLQRNDPDLAARTRFVNPLIALNYLRSNDDGVVLTEFQRIVYDDNGNDTADFLFLPVINGNPEDPNSRGNHWSLLFVDRSDRWRPVAYHYDSYGGLNNRDAAHLARRLNLPLELADMAQQQNTYDCGVFVVDGTRELVRQLAQGWEPDQLNLSNVVANRQALQNRLRG</sequence>
<keyword evidence="1" id="KW-0645">Protease</keyword>
<dbReference type="Gene3D" id="3.40.395.10">
    <property type="entry name" value="Adenoviral Proteinase, Chain A"/>
    <property type="match status" value="1"/>
</dbReference>
<organism evidence="6 7">
    <name type="scientific">Bradyrhizobium elkanii</name>
    <dbReference type="NCBI Taxonomy" id="29448"/>
    <lineage>
        <taxon>Bacteria</taxon>
        <taxon>Pseudomonadati</taxon>
        <taxon>Pseudomonadota</taxon>
        <taxon>Alphaproteobacteria</taxon>
        <taxon>Hyphomicrobiales</taxon>
        <taxon>Nitrobacteraceae</taxon>
        <taxon>Bradyrhizobium</taxon>
    </lineage>
</organism>
<protein>
    <recommendedName>
        <fullName evidence="5">Ubiquitin-like protease family profile domain-containing protein</fullName>
    </recommendedName>
</protein>
<dbReference type="SUPFAM" id="SSF54001">
    <property type="entry name" value="Cysteine proteinases"/>
    <property type="match status" value="1"/>
</dbReference>
<keyword evidence="3" id="KW-0788">Thiol protease</keyword>
<feature type="region of interest" description="Disordered" evidence="4">
    <location>
        <begin position="809"/>
        <end position="851"/>
    </location>
</feature>
<dbReference type="GO" id="GO:0019784">
    <property type="term" value="F:deNEDDylase activity"/>
    <property type="evidence" value="ECO:0007669"/>
    <property type="project" value="InterPro"/>
</dbReference>
<feature type="compositionally biased region" description="Basic and acidic residues" evidence="4">
    <location>
        <begin position="590"/>
        <end position="601"/>
    </location>
</feature>
<evidence type="ECO:0000256" key="3">
    <source>
        <dbReference type="ARBA" id="ARBA00022807"/>
    </source>
</evidence>
<dbReference type="PROSITE" id="PS50600">
    <property type="entry name" value="ULP_PROTEASE"/>
    <property type="match status" value="1"/>
</dbReference>
<feature type="region of interest" description="Disordered" evidence="4">
    <location>
        <begin position="865"/>
        <end position="895"/>
    </location>
</feature>
<dbReference type="GO" id="GO:0006508">
    <property type="term" value="P:proteolysis"/>
    <property type="evidence" value="ECO:0007669"/>
    <property type="project" value="UniProtKB-KW"/>
</dbReference>
<dbReference type="Proteomes" id="UP000673383">
    <property type="component" value="Unassembled WGS sequence"/>
</dbReference>
<feature type="domain" description="Ubiquitin-like protease family profile" evidence="5">
    <location>
        <begin position="1168"/>
        <end position="1335"/>
    </location>
</feature>
<proteinExistence type="predicted"/>
<keyword evidence="2" id="KW-0378">Hydrolase</keyword>
<feature type="compositionally biased region" description="Low complexity" evidence="4">
    <location>
        <begin position="21"/>
        <end position="31"/>
    </location>
</feature>
<dbReference type="InterPro" id="IPR038765">
    <property type="entry name" value="Papain-like_cys_pep_sf"/>
</dbReference>
<dbReference type="InterPro" id="IPR044613">
    <property type="entry name" value="Nep1/2-like"/>
</dbReference>
<name>A0A8I1Y8Y4_BRAEL</name>
<accession>A0A8I1Y8Y4</accession>
<comment type="caution">
    <text evidence="6">The sequence shown here is derived from an EMBL/GenBank/DDBJ whole genome shotgun (WGS) entry which is preliminary data.</text>
</comment>
<dbReference type="GO" id="GO:0008234">
    <property type="term" value="F:cysteine-type peptidase activity"/>
    <property type="evidence" value="ECO:0007669"/>
    <property type="project" value="UniProtKB-KW"/>
</dbReference>
<evidence type="ECO:0000256" key="1">
    <source>
        <dbReference type="ARBA" id="ARBA00022670"/>
    </source>
</evidence>
<evidence type="ECO:0000313" key="7">
    <source>
        <dbReference type="Proteomes" id="UP000673383"/>
    </source>
</evidence>
<dbReference type="RefSeq" id="WP_209944949.1">
    <property type="nucleotide sequence ID" value="NZ_JAFICZ010000001.1"/>
</dbReference>
<feature type="region of interest" description="Disordered" evidence="4">
    <location>
        <begin position="565"/>
        <end position="621"/>
    </location>
</feature>
<feature type="region of interest" description="Disordered" evidence="4">
    <location>
        <begin position="1"/>
        <end position="32"/>
    </location>
</feature>
<dbReference type="GO" id="GO:0000338">
    <property type="term" value="P:protein deneddylation"/>
    <property type="evidence" value="ECO:0007669"/>
    <property type="project" value="TreeGrafter"/>
</dbReference>
<feature type="compositionally biased region" description="Low complexity" evidence="4">
    <location>
        <begin position="569"/>
        <end position="581"/>
    </location>
</feature>
<dbReference type="PANTHER" id="PTHR46468:SF1">
    <property type="entry name" value="SENTRIN-SPECIFIC PROTEASE 8"/>
    <property type="match status" value="1"/>
</dbReference>
<dbReference type="EMBL" id="JAFICZ010000001">
    <property type="protein sequence ID" value="MBP1297079.1"/>
    <property type="molecule type" value="Genomic_DNA"/>
</dbReference>
<evidence type="ECO:0000313" key="6">
    <source>
        <dbReference type="EMBL" id="MBP1297079.1"/>
    </source>
</evidence>
<reference evidence="6" key="1">
    <citation type="submission" date="2021-02" db="EMBL/GenBank/DDBJ databases">
        <title>Genomic Encyclopedia of Type Strains, Phase IV (KMG-V): Genome sequencing to study the core and pangenomes of soil and plant-associated prokaryotes.</title>
        <authorList>
            <person name="Whitman W."/>
        </authorList>
    </citation>
    <scope>NUCLEOTIDE SEQUENCE</scope>
    <source>
        <strain evidence="6">USDA 406</strain>
    </source>
</reference>
<dbReference type="PANTHER" id="PTHR46468">
    <property type="entry name" value="SENTRIN-SPECIFIC PROTEASE 8"/>
    <property type="match status" value="1"/>
</dbReference>